<dbReference type="PANTHER" id="PTHR12526">
    <property type="entry name" value="GLYCOSYLTRANSFERASE"/>
    <property type="match status" value="1"/>
</dbReference>
<organism evidence="3 4">
    <name type="scientific">Hymenobacter lutimineralis</name>
    <dbReference type="NCBI Taxonomy" id="2606448"/>
    <lineage>
        <taxon>Bacteria</taxon>
        <taxon>Pseudomonadati</taxon>
        <taxon>Bacteroidota</taxon>
        <taxon>Cytophagia</taxon>
        <taxon>Cytophagales</taxon>
        <taxon>Hymenobacteraceae</taxon>
        <taxon>Hymenobacter</taxon>
    </lineage>
</organism>
<accession>A0A5D6VGC4</accession>
<dbReference type="SUPFAM" id="SSF53756">
    <property type="entry name" value="UDP-Glycosyltransferase/glycogen phosphorylase"/>
    <property type="match status" value="1"/>
</dbReference>
<dbReference type="EMBL" id="VTHL01000001">
    <property type="protein sequence ID" value="TYZ14317.1"/>
    <property type="molecule type" value="Genomic_DNA"/>
</dbReference>
<reference evidence="3 4" key="1">
    <citation type="submission" date="2019-08" db="EMBL/GenBank/DDBJ databases">
        <authorList>
            <person name="Seo M.-J."/>
        </authorList>
    </citation>
    <scope>NUCLEOTIDE SEQUENCE [LARGE SCALE GENOMIC DNA]</scope>
    <source>
        <strain evidence="3 4">KIGAM108</strain>
    </source>
</reference>
<evidence type="ECO:0000313" key="4">
    <source>
        <dbReference type="Proteomes" id="UP000322791"/>
    </source>
</evidence>
<protein>
    <submittedName>
        <fullName evidence="3">Glycosyltransferase family 4 protein</fullName>
    </submittedName>
</protein>
<keyword evidence="2 3" id="KW-0808">Transferase</keyword>
<dbReference type="Proteomes" id="UP000322791">
    <property type="component" value="Unassembled WGS sequence"/>
</dbReference>
<proteinExistence type="predicted"/>
<comment type="caution">
    <text evidence="3">The sequence shown here is derived from an EMBL/GenBank/DDBJ whole genome shotgun (WGS) entry which is preliminary data.</text>
</comment>
<dbReference type="CDD" id="cd03801">
    <property type="entry name" value="GT4_PimA-like"/>
    <property type="match status" value="1"/>
</dbReference>
<dbReference type="Pfam" id="PF13692">
    <property type="entry name" value="Glyco_trans_1_4"/>
    <property type="match status" value="1"/>
</dbReference>
<keyword evidence="4" id="KW-1185">Reference proteome</keyword>
<keyword evidence="1" id="KW-0328">Glycosyltransferase</keyword>
<dbReference type="PANTHER" id="PTHR12526:SF510">
    <property type="entry name" value="D-INOSITOL 3-PHOSPHATE GLYCOSYLTRANSFERASE"/>
    <property type="match status" value="1"/>
</dbReference>
<dbReference type="GO" id="GO:0016757">
    <property type="term" value="F:glycosyltransferase activity"/>
    <property type="evidence" value="ECO:0007669"/>
    <property type="project" value="UniProtKB-KW"/>
</dbReference>
<name>A0A5D6VGC4_9BACT</name>
<evidence type="ECO:0000313" key="3">
    <source>
        <dbReference type="EMBL" id="TYZ14317.1"/>
    </source>
</evidence>
<dbReference type="Gene3D" id="3.40.50.2000">
    <property type="entry name" value="Glycogen Phosphorylase B"/>
    <property type="match status" value="2"/>
</dbReference>
<evidence type="ECO:0000256" key="2">
    <source>
        <dbReference type="ARBA" id="ARBA00022679"/>
    </source>
</evidence>
<dbReference type="AlphaFoldDB" id="A0A5D6VGC4"/>
<gene>
    <name evidence="3" type="ORF">FY528_00900</name>
</gene>
<sequence>MFGRPGPRKLSSCLPGTYSFSLCLVKEKEVLRLLVISSCSDAWGGSEELWSGAALELLGQGHQVRVLKTTVDNQHGTVKRLQAAGCPVIDLEATPSWGTRLTNRLLPTSRQTTLRAYGCQVIRQALTRFQPSLVVVSQGCNFDGVEFAAECLAQNVPYVLVCQKAIDFFFPPAHQRHQAQEVYRGALRCYFVSEHNRQLTQWQLGFELPQAQVIRNPFQVPFQGELPFPGGEVLRLACVARLNLLDKGQDILLRVLAQPHWQERPVHVTLFGSGPDRLAIEEMAAMLGVRNLTLGGQVADISQVWATHHALVLPSRSEGLPLALVEAMLCGRPAIITAAGGNAELVLDNETGFLAAAATPEALDEALERAWDHREHWGAMGQRAAAYARQQTVPHPARYFADCLLRERVLV</sequence>
<evidence type="ECO:0000256" key="1">
    <source>
        <dbReference type="ARBA" id="ARBA00022676"/>
    </source>
</evidence>